<dbReference type="Pfam" id="PF07196">
    <property type="entry name" value="Flagellin_IN"/>
    <property type="match status" value="1"/>
</dbReference>
<evidence type="ECO:0000256" key="1">
    <source>
        <dbReference type="ARBA" id="ARBA00005709"/>
    </source>
</evidence>
<dbReference type="Pfam" id="PF00669">
    <property type="entry name" value="Flagellin_N"/>
    <property type="match status" value="1"/>
</dbReference>
<sequence>MSSVINTNIFSLVAQRNLNTSQSGLQTSITRLSSGMRINSAADDAAGLAITDRMSAQINGTQQAQRNANDGISLVQTAAGALSSITDNLQRIRTLAVQSTNSTNSASDRAALDQEVQQRLAEVNRLATQTSFNGLNVLDGSMGTANFQVGANAGQTISVNLQQSMKIADIGSVAQYTTATNPLSYKITDLSVVFDAGGTPSTVAVKPGTYNSAADLATAINTAAQSAGFTGNVASVNSNGELAFTNTDSAKTLSFTGTTDTAAAGLNIPTATVAAGATINSSNVAATFSQTLNTGDLVLTVNGKATNITGKMNSASDLANAINSSNSGVNAYVDNNGAMHLSSGSSFQISGGTAATLTKLGLPTAATTYSTSGSLAQADVKTINSATLMLSQIDSAIGTVDTLQSTLGAIQNRFQSTISSLSTTTQNLTSARSGVQDTDYAAETANLTKSQILQQAGISMLAQANQLPQQVLKLLQ</sequence>
<evidence type="ECO:0000313" key="7">
    <source>
        <dbReference type="EMBL" id="VVE23502.1"/>
    </source>
</evidence>
<dbReference type="Gene3D" id="1.20.1330.10">
    <property type="entry name" value="f41 fragment of flagellin, N-terminal domain"/>
    <property type="match status" value="1"/>
</dbReference>
<protein>
    <recommendedName>
        <fullName evidence="4">Flagellin</fullName>
    </recommendedName>
</protein>
<reference evidence="7 8" key="1">
    <citation type="submission" date="2019-08" db="EMBL/GenBank/DDBJ databases">
        <authorList>
            <person name="Peeters C."/>
        </authorList>
    </citation>
    <scope>NUCLEOTIDE SEQUENCE [LARGE SCALE GENOMIC DNA]</scope>
    <source>
        <strain evidence="7 8">LMG 31113</strain>
    </source>
</reference>
<dbReference type="AlphaFoldDB" id="A0A5E4WFA1"/>
<dbReference type="PANTHER" id="PTHR42792">
    <property type="entry name" value="FLAGELLIN"/>
    <property type="match status" value="1"/>
</dbReference>
<dbReference type="InterPro" id="IPR042187">
    <property type="entry name" value="Flagellin_C_sub2"/>
</dbReference>
<dbReference type="Gene3D" id="2.30.220.10">
    <property type="entry name" value="f41 fragment of flagellin, C-terminal domain"/>
    <property type="match status" value="1"/>
</dbReference>
<evidence type="ECO:0000259" key="6">
    <source>
        <dbReference type="Pfam" id="PF00700"/>
    </source>
</evidence>
<dbReference type="GO" id="GO:0009288">
    <property type="term" value="C:bacterial-type flagellum"/>
    <property type="evidence" value="ECO:0007669"/>
    <property type="project" value="UniProtKB-SubCell"/>
</dbReference>
<dbReference type="InterPro" id="IPR001492">
    <property type="entry name" value="Flagellin"/>
</dbReference>
<dbReference type="InterPro" id="IPR046358">
    <property type="entry name" value="Flagellin_C"/>
</dbReference>
<dbReference type="InterPro" id="IPR001029">
    <property type="entry name" value="Flagellin_N"/>
</dbReference>
<keyword evidence="3 4" id="KW-0975">Bacterial flagellum</keyword>
<dbReference type="InterPro" id="IPR010810">
    <property type="entry name" value="Flagellin_hook_IN_motif"/>
</dbReference>
<organism evidence="7 8">
    <name type="scientific">Pandoraea fibrosis</name>
    <dbReference type="NCBI Taxonomy" id="1891094"/>
    <lineage>
        <taxon>Bacteria</taxon>
        <taxon>Pseudomonadati</taxon>
        <taxon>Pseudomonadota</taxon>
        <taxon>Betaproteobacteria</taxon>
        <taxon>Burkholderiales</taxon>
        <taxon>Burkholderiaceae</taxon>
        <taxon>Pandoraea</taxon>
    </lineage>
</organism>
<dbReference type="Gene3D" id="6.10.280.190">
    <property type="match status" value="1"/>
</dbReference>
<evidence type="ECO:0000256" key="3">
    <source>
        <dbReference type="ARBA" id="ARBA00023143"/>
    </source>
</evidence>
<keyword evidence="2 4" id="KW-0964">Secreted</keyword>
<comment type="subcellular location">
    <subcellularLocation>
        <location evidence="4">Secreted</location>
    </subcellularLocation>
    <subcellularLocation>
        <location evidence="4">Bacterial flagellum</location>
    </subcellularLocation>
</comment>
<keyword evidence="7" id="KW-0969">Cilium</keyword>
<evidence type="ECO:0000313" key="8">
    <source>
        <dbReference type="Proteomes" id="UP000382577"/>
    </source>
</evidence>
<evidence type="ECO:0000259" key="5">
    <source>
        <dbReference type="Pfam" id="PF00669"/>
    </source>
</evidence>
<dbReference type="Gene3D" id="6.10.10.10">
    <property type="entry name" value="Flagellar export chaperone, C-terminal domain"/>
    <property type="match status" value="1"/>
</dbReference>
<dbReference type="GO" id="GO:0005576">
    <property type="term" value="C:extracellular region"/>
    <property type="evidence" value="ECO:0007669"/>
    <property type="project" value="UniProtKB-SubCell"/>
</dbReference>
<name>A0A5E4WFA1_9BURK</name>
<comment type="similarity">
    <text evidence="1 4">Belongs to the bacterial flagellin family.</text>
</comment>
<dbReference type="RefSeq" id="WP_150600194.1">
    <property type="nucleotide sequence ID" value="NZ_CABPRW010000007.1"/>
</dbReference>
<dbReference type="Proteomes" id="UP000382577">
    <property type="component" value="Unassembled WGS sequence"/>
</dbReference>
<proteinExistence type="inferred from homology"/>
<dbReference type="OrthoDB" id="9796789at2"/>
<dbReference type="Pfam" id="PF00700">
    <property type="entry name" value="Flagellin_C"/>
    <property type="match status" value="1"/>
</dbReference>
<gene>
    <name evidence="7" type="primary">fliC</name>
    <name evidence="7" type="ORF">PFI31113_03236</name>
</gene>
<keyword evidence="7" id="KW-0966">Cell projection</keyword>
<feature type="domain" description="Flagellin C-terminal" evidence="6">
    <location>
        <begin position="391"/>
        <end position="475"/>
    </location>
</feature>
<evidence type="ECO:0000256" key="4">
    <source>
        <dbReference type="RuleBase" id="RU362073"/>
    </source>
</evidence>
<dbReference type="Gene3D" id="2.170.280.10">
    <property type="entry name" value="f41 fragment of flagellin, middle domain"/>
    <property type="match status" value="1"/>
</dbReference>
<dbReference type="PRINTS" id="PR00207">
    <property type="entry name" value="FLAGELLIN"/>
</dbReference>
<feature type="domain" description="Flagellin N-terminal" evidence="5">
    <location>
        <begin position="5"/>
        <end position="141"/>
    </location>
</feature>
<accession>A0A5E4WFA1</accession>
<dbReference type="GO" id="GO:0005198">
    <property type="term" value="F:structural molecule activity"/>
    <property type="evidence" value="ECO:0007669"/>
    <property type="project" value="UniProtKB-UniRule"/>
</dbReference>
<dbReference type="SUPFAM" id="SSF64518">
    <property type="entry name" value="Phase 1 flagellin"/>
    <property type="match status" value="1"/>
</dbReference>
<evidence type="ECO:0000256" key="2">
    <source>
        <dbReference type="ARBA" id="ARBA00022525"/>
    </source>
</evidence>
<dbReference type="EMBL" id="CABPRW010000007">
    <property type="protein sequence ID" value="VVE23502.1"/>
    <property type="molecule type" value="Genomic_DNA"/>
</dbReference>
<dbReference type="PANTHER" id="PTHR42792:SF2">
    <property type="entry name" value="FLAGELLIN"/>
    <property type="match status" value="1"/>
</dbReference>
<keyword evidence="7" id="KW-0282">Flagellum</keyword>
<comment type="function">
    <text evidence="4">Flagellin is the subunit protein which polymerizes to form the filaments of bacterial flagella.</text>
</comment>